<gene>
    <name evidence="1" type="ORF">M8C21_011117</name>
</gene>
<protein>
    <submittedName>
        <fullName evidence="1">Uncharacterized protein</fullName>
    </submittedName>
</protein>
<accession>A0AAD5G1D9</accession>
<dbReference type="EMBL" id="JAMZMK010012151">
    <property type="protein sequence ID" value="KAI7724825.1"/>
    <property type="molecule type" value="Genomic_DNA"/>
</dbReference>
<evidence type="ECO:0000313" key="2">
    <source>
        <dbReference type="Proteomes" id="UP001206925"/>
    </source>
</evidence>
<name>A0AAD5G1D9_AMBAR</name>
<reference evidence="1" key="1">
    <citation type="submission" date="2022-06" db="EMBL/GenBank/DDBJ databases">
        <title>Uncovering the hologenomic basis of an extraordinary plant invasion.</title>
        <authorList>
            <person name="Bieker V.C."/>
            <person name="Martin M.D."/>
            <person name="Gilbert T."/>
            <person name="Hodgins K."/>
            <person name="Battlay P."/>
            <person name="Petersen B."/>
            <person name="Wilson J."/>
        </authorList>
    </citation>
    <scope>NUCLEOTIDE SEQUENCE</scope>
    <source>
        <strain evidence="1">AA19_3_7</strain>
        <tissue evidence="1">Leaf</tissue>
    </source>
</reference>
<proteinExistence type="predicted"/>
<comment type="caution">
    <text evidence="1">The sequence shown here is derived from an EMBL/GenBank/DDBJ whole genome shotgun (WGS) entry which is preliminary data.</text>
</comment>
<evidence type="ECO:0000313" key="1">
    <source>
        <dbReference type="EMBL" id="KAI7724825.1"/>
    </source>
</evidence>
<sequence>MDHHVGDFPNHPVELTEQPVPLDEVEPDYSVDIVDLPDPAIRQNQDSYISDEVGQDYPVEIPTDYPVEHSLEYDRVLVDAPAPRHQRQPSYIYGNTYLLLRLR</sequence>
<dbReference type="AlphaFoldDB" id="A0AAD5G1D9"/>
<dbReference type="Proteomes" id="UP001206925">
    <property type="component" value="Unassembled WGS sequence"/>
</dbReference>
<keyword evidence="2" id="KW-1185">Reference proteome</keyword>
<organism evidence="1 2">
    <name type="scientific">Ambrosia artemisiifolia</name>
    <name type="common">Common ragweed</name>
    <dbReference type="NCBI Taxonomy" id="4212"/>
    <lineage>
        <taxon>Eukaryota</taxon>
        <taxon>Viridiplantae</taxon>
        <taxon>Streptophyta</taxon>
        <taxon>Embryophyta</taxon>
        <taxon>Tracheophyta</taxon>
        <taxon>Spermatophyta</taxon>
        <taxon>Magnoliopsida</taxon>
        <taxon>eudicotyledons</taxon>
        <taxon>Gunneridae</taxon>
        <taxon>Pentapetalae</taxon>
        <taxon>asterids</taxon>
        <taxon>campanulids</taxon>
        <taxon>Asterales</taxon>
        <taxon>Asteraceae</taxon>
        <taxon>Asteroideae</taxon>
        <taxon>Heliantheae alliance</taxon>
        <taxon>Heliantheae</taxon>
        <taxon>Ambrosia</taxon>
    </lineage>
</organism>